<protein>
    <submittedName>
        <fullName evidence="2">Uncharacterized protein</fullName>
    </submittedName>
</protein>
<keyword evidence="1" id="KW-0812">Transmembrane</keyword>
<reference evidence="2 3" key="1">
    <citation type="submission" date="2018-08" db="EMBL/GenBank/DDBJ databases">
        <title>Recombination of ecologically and evolutionarily significant loci maintains genetic cohesion in the Pseudomonas syringae species complex.</title>
        <authorList>
            <person name="Dillon M."/>
            <person name="Thakur S."/>
            <person name="Almeida R.N.D."/>
            <person name="Weir B.S."/>
            <person name="Guttman D.S."/>
        </authorList>
    </citation>
    <scope>NUCLEOTIDE SEQUENCE [LARGE SCALE GENOMIC DNA]</scope>
    <source>
        <strain evidence="2 3">ICMP 9829</strain>
    </source>
</reference>
<keyword evidence="1" id="KW-0472">Membrane</keyword>
<feature type="transmembrane region" description="Helical" evidence="1">
    <location>
        <begin position="106"/>
        <end position="127"/>
    </location>
</feature>
<evidence type="ECO:0000256" key="1">
    <source>
        <dbReference type="SAM" id="Phobius"/>
    </source>
</evidence>
<feature type="transmembrane region" description="Helical" evidence="1">
    <location>
        <begin position="180"/>
        <end position="197"/>
    </location>
</feature>
<dbReference type="EMBL" id="RBTT01000241">
    <property type="protein sequence ID" value="RMU06848.1"/>
    <property type="molecule type" value="Genomic_DNA"/>
</dbReference>
<name>A0A3M4UCN9_9PSED</name>
<evidence type="ECO:0000313" key="2">
    <source>
        <dbReference type="EMBL" id="RMU06848.1"/>
    </source>
</evidence>
<evidence type="ECO:0000313" key="3">
    <source>
        <dbReference type="Proteomes" id="UP000274212"/>
    </source>
</evidence>
<comment type="caution">
    <text evidence="2">The sequence shown here is derived from an EMBL/GenBank/DDBJ whole genome shotgun (WGS) entry which is preliminary data.</text>
</comment>
<gene>
    <name evidence="2" type="ORF">ALP36_04362</name>
</gene>
<sequence>MMATDKNDFDDWLKEKLYRDLLFRAVVWASISVLAAYYAIDALGIKPLDYFDRMQQSLGRMINGLGSVSLLLCLPALFFKDLEASVQKPKSREFMKGRVAGFVRRLAGDLSLWSLGALITVFSSFILVLSRVEVKCTDYAAVVSFSSTLLVLICAIGVMNFLVRRVGPSPILQLTRNLKLLVPAYLICMAAFMYVGYKSPMSS</sequence>
<feature type="transmembrane region" description="Helical" evidence="1">
    <location>
        <begin position="21"/>
        <end position="40"/>
    </location>
</feature>
<organism evidence="2 3">
    <name type="scientific">Pseudomonas syringae pv. coriandricola</name>
    <dbReference type="NCBI Taxonomy" id="264453"/>
    <lineage>
        <taxon>Bacteria</taxon>
        <taxon>Pseudomonadati</taxon>
        <taxon>Pseudomonadota</taxon>
        <taxon>Gammaproteobacteria</taxon>
        <taxon>Pseudomonadales</taxon>
        <taxon>Pseudomonadaceae</taxon>
        <taxon>Pseudomonas</taxon>
    </lineage>
</organism>
<accession>A0A3M4UCN9</accession>
<dbReference type="Proteomes" id="UP000274212">
    <property type="component" value="Unassembled WGS sequence"/>
</dbReference>
<dbReference type="AlphaFoldDB" id="A0A3M4UCN9"/>
<proteinExistence type="predicted"/>
<feature type="transmembrane region" description="Helical" evidence="1">
    <location>
        <begin position="139"/>
        <end position="159"/>
    </location>
</feature>
<keyword evidence="1" id="KW-1133">Transmembrane helix</keyword>
<feature type="transmembrane region" description="Helical" evidence="1">
    <location>
        <begin position="60"/>
        <end position="79"/>
    </location>
</feature>